<protein>
    <submittedName>
        <fullName evidence="2">Uncharacterized protein</fullName>
    </submittedName>
</protein>
<dbReference type="RefSeq" id="WP_072948557.1">
    <property type="nucleotide sequence ID" value="NZ_FNSV01000005.1"/>
</dbReference>
<feature type="compositionally biased region" description="Basic and acidic residues" evidence="1">
    <location>
        <begin position="58"/>
        <end position="72"/>
    </location>
</feature>
<dbReference type="EMBL" id="FNSV01000005">
    <property type="protein sequence ID" value="SEB68949.1"/>
    <property type="molecule type" value="Genomic_DNA"/>
</dbReference>
<name>A0A1H4LDV3_9NOCA</name>
<gene>
    <name evidence="2" type="ORF">SAMN04490239_1233</name>
</gene>
<reference evidence="3" key="1">
    <citation type="submission" date="2016-10" db="EMBL/GenBank/DDBJ databases">
        <authorList>
            <person name="Varghese N."/>
            <person name="Submissions S."/>
        </authorList>
    </citation>
    <scope>NUCLEOTIDE SEQUENCE [LARGE SCALE GENOMIC DNA]</scope>
    <source>
        <strain evidence="3">DSM 44498</strain>
    </source>
</reference>
<evidence type="ECO:0000313" key="2">
    <source>
        <dbReference type="EMBL" id="SEB68949.1"/>
    </source>
</evidence>
<accession>A0A1H4LDV3</accession>
<evidence type="ECO:0000313" key="3">
    <source>
        <dbReference type="Proteomes" id="UP000183561"/>
    </source>
</evidence>
<dbReference type="Proteomes" id="UP000183561">
    <property type="component" value="Unassembled WGS sequence"/>
</dbReference>
<dbReference type="OrthoDB" id="4485632at2"/>
<sequence>MPDINEDPDHGRGPDIGVDDDPIRWPDPSPLDLWWQRVMSETLRRSRESLTRPPVPPETKRPRNRDLPPHAS</sequence>
<keyword evidence="3" id="KW-1185">Reference proteome</keyword>
<feature type="region of interest" description="Disordered" evidence="1">
    <location>
        <begin position="43"/>
        <end position="72"/>
    </location>
</feature>
<feature type="region of interest" description="Disordered" evidence="1">
    <location>
        <begin position="1"/>
        <end position="30"/>
    </location>
</feature>
<evidence type="ECO:0000256" key="1">
    <source>
        <dbReference type="SAM" id="MobiDB-lite"/>
    </source>
</evidence>
<dbReference type="AlphaFoldDB" id="A0A1H4LDV3"/>
<proteinExistence type="predicted"/>
<organism evidence="2 3">
    <name type="scientific">Rhodococcus koreensis</name>
    <dbReference type="NCBI Taxonomy" id="99653"/>
    <lineage>
        <taxon>Bacteria</taxon>
        <taxon>Bacillati</taxon>
        <taxon>Actinomycetota</taxon>
        <taxon>Actinomycetes</taxon>
        <taxon>Mycobacteriales</taxon>
        <taxon>Nocardiaceae</taxon>
        <taxon>Rhodococcus</taxon>
    </lineage>
</organism>